<protein>
    <submittedName>
        <fullName evidence="1">Type VI secretion protein</fullName>
    </submittedName>
    <submittedName>
        <fullName evidence="2">Type VI secretion system contractile sheath small subunit</fullName>
    </submittedName>
</protein>
<dbReference type="PANTHER" id="PTHR35850">
    <property type="entry name" value="CYTOPLASMIC PROTEIN-RELATED"/>
    <property type="match status" value="1"/>
</dbReference>
<dbReference type="Proteomes" id="UP001214170">
    <property type="component" value="Chromosome"/>
</dbReference>
<dbReference type="PIRSF" id="PIRSF028301">
    <property type="entry name" value="UCP028301"/>
    <property type="match status" value="1"/>
</dbReference>
<evidence type="ECO:0000313" key="2">
    <source>
        <dbReference type="EMBL" id="WFP06162.1"/>
    </source>
</evidence>
<dbReference type="NCBIfam" id="TIGR03358">
    <property type="entry name" value="VI_chp_5"/>
    <property type="match status" value="1"/>
</dbReference>
<reference evidence="2 4" key="2">
    <citation type="submission" date="2023-03" db="EMBL/GenBank/DDBJ databases">
        <title>Achromobacter spanius LIG8.</title>
        <authorList>
            <person name="Shrestha S."/>
        </authorList>
    </citation>
    <scope>NUCLEOTIDE SEQUENCE [LARGE SCALE GENOMIC DNA]</scope>
    <source>
        <strain evidence="2 4">LIG8</strain>
    </source>
</reference>
<dbReference type="AlphaFoldDB" id="A0AAW3I730"/>
<keyword evidence="4" id="KW-1185">Reference proteome</keyword>
<dbReference type="EMBL" id="LGVG01000005">
    <property type="protein sequence ID" value="KNE28691.1"/>
    <property type="molecule type" value="Genomic_DNA"/>
</dbReference>
<evidence type="ECO:0000313" key="3">
    <source>
        <dbReference type="Proteomes" id="UP000037511"/>
    </source>
</evidence>
<dbReference type="Pfam" id="PF05591">
    <property type="entry name" value="T6SS_VipA"/>
    <property type="match status" value="1"/>
</dbReference>
<reference evidence="1 3" key="1">
    <citation type="submission" date="2015-07" db="EMBL/GenBank/DDBJ databases">
        <title>Draft genome of Achromobacter spanius.</title>
        <authorList>
            <person name="Wang X."/>
        </authorList>
    </citation>
    <scope>NUCLEOTIDE SEQUENCE [LARGE SCALE GENOMIC DNA]</scope>
    <source>
        <strain evidence="1 3">CGMCC9173</strain>
    </source>
</reference>
<name>A0AAW3I730_9BURK</name>
<evidence type="ECO:0000313" key="1">
    <source>
        <dbReference type="EMBL" id="KNE28691.1"/>
    </source>
</evidence>
<dbReference type="EMBL" id="CP121261">
    <property type="protein sequence ID" value="WFP06162.1"/>
    <property type="molecule type" value="Genomic_DNA"/>
</dbReference>
<dbReference type="Proteomes" id="UP000037511">
    <property type="component" value="Unassembled WGS sequence"/>
</dbReference>
<dbReference type="InterPro" id="IPR008312">
    <property type="entry name" value="T6SS_TssB1"/>
</dbReference>
<sequence length="172" mass="19023">MANEGSVAPKERVNIVYKPATGDAQEQVELPLKQLVLGDFTLQETETPLDERKPIQVDKDNFNDVLKAQGLNLTLSVPNRLAEGESDEAIPVSLKFENLRDFEPDALVGQVPELRQLIELREALKALKGPLGNLPEFRKKLQALIQDEGARERLLGELGVQESDAESGKAKE</sequence>
<gene>
    <name evidence="2" type="primary">tssB</name>
    <name evidence="1" type="ORF">AFM18_05675</name>
    <name evidence="2" type="ORF">P8T11_17700</name>
</gene>
<organism evidence="1 3">
    <name type="scientific">Achromobacter spanius</name>
    <dbReference type="NCBI Taxonomy" id="217203"/>
    <lineage>
        <taxon>Bacteria</taxon>
        <taxon>Pseudomonadati</taxon>
        <taxon>Pseudomonadota</taxon>
        <taxon>Betaproteobacteria</taxon>
        <taxon>Burkholderiales</taxon>
        <taxon>Alcaligenaceae</taxon>
        <taxon>Achromobacter</taxon>
    </lineage>
</organism>
<dbReference type="RefSeq" id="WP_050445816.1">
    <property type="nucleotide sequence ID" value="NZ_CP034689.1"/>
</dbReference>
<accession>A0AAW3I730</accession>
<dbReference type="PANTHER" id="PTHR35850:SF2">
    <property type="entry name" value="TYPE VI SECRETION SYSTEM CONTRACTILE SHEATH SMALL SUBUNIT"/>
    <property type="match status" value="1"/>
</dbReference>
<proteinExistence type="predicted"/>
<evidence type="ECO:0000313" key="4">
    <source>
        <dbReference type="Proteomes" id="UP001214170"/>
    </source>
</evidence>